<organism evidence="3 4">
    <name type="scientific">Dethiosulfovibrio marinus</name>
    <dbReference type="NCBI Taxonomy" id="133532"/>
    <lineage>
        <taxon>Bacteria</taxon>
        <taxon>Thermotogati</taxon>
        <taxon>Synergistota</taxon>
        <taxon>Synergistia</taxon>
        <taxon>Synergistales</taxon>
        <taxon>Dethiosulfovibrionaceae</taxon>
        <taxon>Dethiosulfovibrio</taxon>
    </lineage>
</organism>
<proteinExistence type="predicted"/>
<evidence type="ECO:0000313" key="3">
    <source>
        <dbReference type="EMBL" id="MCF4142815.1"/>
    </source>
</evidence>
<dbReference type="InterPro" id="IPR046272">
    <property type="entry name" value="DUF6305"/>
</dbReference>
<dbReference type="RefSeq" id="WP_236099536.1">
    <property type="nucleotide sequence ID" value="NZ_JAKGUD010000008.1"/>
</dbReference>
<keyword evidence="1" id="KW-0732">Signal</keyword>
<sequence>MKRYLIGLAAAFMVIVTTGSFASAADVALTSVGQSPDAMMVKVVLKSLSVKPDYDPLMKADDLSGHKVLIAVVGGSSKGLGAAGIDKDQEVSRAEALLDKAKADGVKVLVMHVGGPGRRGTLSDLFISAAVPYSDGLILVDGADQDGLFESLLGDKPVEPEVVPNVRGTKASLEKILASWEVL</sequence>
<accession>A0ABS9ENR7</accession>
<feature type="domain" description="DUF6305" evidence="2">
    <location>
        <begin position="25"/>
        <end position="176"/>
    </location>
</feature>
<comment type="caution">
    <text evidence="3">The sequence shown here is derived from an EMBL/GenBank/DDBJ whole genome shotgun (WGS) entry which is preliminary data.</text>
</comment>
<keyword evidence="4" id="KW-1185">Reference proteome</keyword>
<evidence type="ECO:0000256" key="1">
    <source>
        <dbReference type="SAM" id="SignalP"/>
    </source>
</evidence>
<gene>
    <name evidence="3" type="ORF">L2W38_08290</name>
</gene>
<dbReference type="Proteomes" id="UP001200430">
    <property type="component" value="Unassembled WGS sequence"/>
</dbReference>
<evidence type="ECO:0000259" key="2">
    <source>
        <dbReference type="Pfam" id="PF19823"/>
    </source>
</evidence>
<protein>
    <submittedName>
        <fullName evidence="3">DUF6305 family protein</fullName>
    </submittedName>
</protein>
<name>A0ABS9ENR7_9BACT</name>
<feature type="signal peptide" evidence="1">
    <location>
        <begin position="1"/>
        <end position="24"/>
    </location>
</feature>
<evidence type="ECO:0000313" key="4">
    <source>
        <dbReference type="Proteomes" id="UP001200430"/>
    </source>
</evidence>
<dbReference type="EMBL" id="JAKGUD010000008">
    <property type="protein sequence ID" value="MCF4142815.1"/>
    <property type="molecule type" value="Genomic_DNA"/>
</dbReference>
<dbReference type="Pfam" id="PF19823">
    <property type="entry name" value="DUF6305"/>
    <property type="match status" value="1"/>
</dbReference>
<feature type="chain" id="PRO_5045994700" evidence="1">
    <location>
        <begin position="25"/>
        <end position="183"/>
    </location>
</feature>
<reference evidence="3 4" key="1">
    <citation type="submission" date="2022-01" db="EMBL/GenBank/DDBJ databases">
        <title>Dethiosulfovibrio faecalis sp. nov., a novel proteolytic, non-sulfur-reducing bacterium isolated from a marine aquaculture solid waste bioreactor.</title>
        <authorList>
            <person name="Grabowski S."/>
            <person name="Apolinario E."/>
            <person name="Schneider N."/>
            <person name="Marshall C.W."/>
            <person name="Sowers K.R."/>
        </authorList>
    </citation>
    <scope>NUCLEOTIDE SEQUENCE [LARGE SCALE GENOMIC DNA]</scope>
    <source>
        <strain evidence="3 4">DSM 12537</strain>
    </source>
</reference>